<accession>A0A6J5ZAM6</accession>
<organism evidence="2">
    <name type="scientific">freshwater metagenome</name>
    <dbReference type="NCBI Taxonomy" id="449393"/>
    <lineage>
        <taxon>unclassified sequences</taxon>
        <taxon>metagenomes</taxon>
        <taxon>ecological metagenomes</taxon>
    </lineage>
</organism>
<gene>
    <name evidence="2" type="ORF">UFOPK3775_00816</name>
</gene>
<feature type="transmembrane region" description="Helical" evidence="1">
    <location>
        <begin position="24"/>
        <end position="44"/>
    </location>
</feature>
<dbReference type="Pfam" id="PF14155">
    <property type="entry name" value="DUF4307"/>
    <property type="match status" value="1"/>
</dbReference>
<keyword evidence="1" id="KW-1133">Transmembrane helix</keyword>
<dbReference type="InterPro" id="IPR025443">
    <property type="entry name" value="DUF4307"/>
</dbReference>
<keyword evidence="1" id="KW-0472">Membrane</keyword>
<dbReference type="AlphaFoldDB" id="A0A6J5ZAM6"/>
<evidence type="ECO:0000313" key="2">
    <source>
        <dbReference type="EMBL" id="CAB4339705.1"/>
    </source>
</evidence>
<reference evidence="2" key="1">
    <citation type="submission" date="2020-05" db="EMBL/GenBank/DDBJ databases">
        <authorList>
            <person name="Chiriac C."/>
            <person name="Salcher M."/>
            <person name="Ghai R."/>
            <person name="Kavagutti S V."/>
        </authorList>
    </citation>
    <scope>NUCLEOTIDE SEQUENCE</scope>
</reference>
<dbReference type="EMBL" id="CAESAK010000102">
    <property type="protein sequence ID" value="CAB4339705.1"/>
    <property type="molecule type" value="Genomic_DNA"/>
</dbReference>
<name>A0A6J5ZAM6_9ZZZZ</name>
<keyword evidence="1" id="KW-0812">Transmembrane</keyword>
<proteinExistence type="predicted"/>
<evidence type="ECO:0000256" key="1">
    <source>
        <dbReference type="SAM" id="Phobius"/>
    </source>
</evidence>
<sequence length="132" mass="14729">MPMEPAQSHFDYNDRYGIRPRRAWLPYALALLIAGVIWTLWAGVHQAVPAISSKLLAFDNTDRRNIEIRYILTREDPSMPATCILSARDFDKVIVGQIIDRIPASEGAVERAVTIPSRGDAVNASVTTCYLD</sequence>
<protein>
    <submittedName>
        <fullName evidence="2">Unannotated protein</fullName>
    </submittedName>
</protein>